<name>A0ABS1CPF2_9GAMM</name>
<organism evidence="2 3">
    <name type="scientific">Thiohalocapsa halophila</name>
    <dbReference type="NCBI Taxonomy" id="69359"/>
    <lineage>
        <taxon>Bacteria</taxon>
        <taxon>Pseudomonadati</taxon>
        <taxon>Pseudomonadota</taxon>
        <taxon>Gammaproteobacteria</taxon>
        <taxon>Chromatiales</taxon>
        <taxon>Chromatiaceae</taxon>
        <taxon>Thiohalocapsa</taxon>
    </lineage>
</organism>
<gene>
    <name evidence="2" type="ORF">CKO31_23875</name>
</gene>
<evidence type="ECO:0000313" key="3">
    <source>
        <dbReference type="Proteomes" id="UP000748752"/>
    </source>
</evidence>
<accession>A0ABS1CPF2</accession>
<dbReference type="EMBL" id="NRRV01000110">
    <property type="protein sequence ID" value="MBK1633725.1"/>
    <property type="molecule type" value="Genomic_DNA"/>
</dbReference>
<proteinExistence type="predicted"/>
<reference evidence="2 3" key="1">
    <citation type="journal article" date="2020" name="Microorganisms">
        <title>Osmotic Adaptation and Compatible Solute Biosynthesis of Phototrophic Bacteria as Revealed from Genome Analyses.</title>
        <authorList>
            <person name="Imhoff J.F."/>
            <person name="Rahn T."/>
            <person name="Kunzel S."/>
            <person name="Keller A."/>
            <person name="Neulinger S.C."/>
        </authorList>
    </citation>
    <scope>NUCLEOTIDE SEQUENCE [LARGE SCALE GENOMIC DNA]</scope>
    <source>
        <strain evidence="2 3">DSM 6210</strain>
    </source>
</reference>
<dbReference type="Proteomes" id="UP000748752">
    <property type="component" value="Unassembled WGS sequence"/>
</dbReference>
<keyword evidence="1" id="KW-1133">Transmembrane helix</keyword>
<comment type="caution">
    <text evidence="2">The sequence shown here is derived from an EMBL/GenBank/DDBJ whole genome shotgun (WGS) entry which is preliminary data.</text>
</comment>
<feature type="transmembrane region" description="Helical" evidence="1">
    <location>
        <begin position="31"/>
        <end position="53"/>
    </location>
</feature>
<sequence>MPIFHAVVIVAIYLAAAMLVAVLGRRRKWGYWGYLWSSILFTPLLGFLFVLAADPPPKQQRGKEQAR</sequence>
<keyword evidence="3" id="KW-1185">Reference proteome</keyword>
<evidence type="ECO:0000256" key="1">
    <source>
        <dbReference type="SAM" id="Phobius"/>
    </source>
</evidence>
<protein>
    <recommendedName>
        <fullName evidence="4">DUF805 domain-containing protein</fullName>
    </recommendedName>
</protein>
<keyword evidence="1" id="KW-0472">Membrane</keyword>
<evidence type="ECO:0008006" key="4">
    <source>
        <dbReference type="Google" id="ProtNLM"/>
    </source>
</evidence>
<evidence type="ECO:0000313" key="2">
    <source>
        <dbReference type="EMBL" id="MBK1633725.1"/>
    </source>
</evidence>
<keyword evidence="1" id="KW-0812">Transmembrane</keyword>
<feature type="transmembrane region" description="Helical" evidence="1">
    <location>
        <begin position="6"/>
        <end position="24"/>
    </location>
</feature>
<dbReference type="RefSeq" id="WP_200242914.1">
    <property type="nucleotide sequence ID" value="NZ_NRRV01000110.1"/>
</dbReference>